<accession>A0A8H6CLE8</accession>
<dbReference type="GeneID" id="59338859"/>
<gene>
    <name evidence="1" type="ORF">HO133_010468</name>
</gene>
<sequence>MADNTRSLTIKSTGPDPSALFNSKYNLQVAKSVITNNQLTYNMVWQSHVLAPNMNVEWKPVYGFNWTTCDQGQVFDLDAMGMWEQSTAIPKLRYLKVGKNNYQTDTGTNGVHFMVGVQEARDGSSPIFVDPKGMTALYQPQEKVQWWYQSGMHTSTIIGENVGPVETGDFTPPDALIGTNSKTSSYNFQAGQWTTTSP</sequence>
<evidence type="ECO:0000313" key="1">
    <source>
        <dbReference type="EMBL" id="KAF6225271.1"/>
    </source>
</evidence>
<proteinExistence type="predicted"/>
<reference evidence="1 2" key="1">
    <citation type="journal article" date="2020" name="Genomics">
        <title>Complete, high-quality genomes from long-read metagenomic sequencing of two wolf lichen thalli reveals enigmatic genome architecture.</title>
        <authorList>
            <person name="McKenzie S.K."/>
            <person name="Walston R.F."/>
            <person name="Allen J.L."/>
        </authorList>
    </citation>
    <scope>NUCLEOTIDE SEQUENCE [LARGE SCALE GENOMIC DNA]</scope>
    <source>
        <strain evidence="1">WasteWater1</strain>
    </source>
</reference>
<organism evidence="1 2">
    <name type="scientific">Letharia lupina</name>
    <dbReference type="NCBI Taxonomy" id="560253"/>
    <lineage>
        <taxon>Eukaryota</taxon>
        <taxon>Fungi</taxon>
        <taxon>Dikarya</taxon>
        <taxon>Ascomycota</taxon>
        <taxon>Pezizomycotina</taxon>
        <taxon>Lecanoromycetes</taxon>
        <taxon>OSLEUM clade</taxon>
        <taxon>Lecanoromycetidae</taxon>
        <taxon>Lecanorales</taxon>
        <taxon>Lecanorineae</taxon>
        <taxon>Parmeliaceae</taxon>
        <taxon>Letharia</taxon>
    </lineage>
</organism>
<dbReference type="Proteomes" id="UP000593566">
    <property type="component" value="Unassembled WGS sequence"/>
</dbReference>
<comment type="caution">
    <text evidence="1">The sequence shown here is derived from an EMBL/GenBank/DDBJ whole genome shotgun (WGS) entry which is preliminary data.</text>
</comment>
<keyword evidence="2" id="KW-1185">Reference proteome</keyword>
<protein>
    <submittedName>
        <fullName evidence="1">Uncharacterized protein</fullName>
    </submittedName>
</protein>
<dbReference type="RefSeq" id="XP_037154138.1">
    <property type="nucleotide sequence ID" value="XM_037301321.1"/>
</dbReference>
<evidence type="ECO:0000313" key="2">
    <source>
        <dbReference type="Proteomes" id="UP000593566"/>
    </source>
</evidence>
<name>A0A8H6CLE8_9LECA</name>
<dbReference type="EMBL" id="JACCJB010000008">
    <property type="protein sequence ID" value="KAF6225271.1"/>
    <property type="molecule type" value="Genomic_DNA"/>
</dbReference>
<dbReference type="AlphaFoldDB" id="A0A8H6CLE8"/>